<accession>A0ACC0PM23</accession>
<gene>
    <name evidence="1" type="ORF">RHMOL_Rhmol02G0047000</name>
</gene>
<sequence length="69" mass="7659">MMKSLKIHLPPLVALAEADVDSLGLQEIARGIYLKDVSGNRDEFWHSWRSGSGGEPVIIFKIIMHICPA</sequence>
<proteinExistence type="predicted"/>
<protein>
    <submittedName>
        <fullName evidence="1">Uncharacterized protein</fullName>
    </submittedName>
</protein>
<name>A0ACC0PM23_RHOML</name>
<evidence type="ECO:0000313" key="2">
    <source>
        <dbReference type="Proteomes" id="UP001062846"/>
    </source>
</evidence>
<reference evidence="1" key="1">
    <citation type="submission" date="2022-02" db="EMBL/GenBank/DDBJ databases">
        <title>Plant Genome Project.</title>
        <authorList>
            <person name="Zhang R.-G."/>
        </authorList>
    </citation>
    <scope>NUCLEOTIDE SEQUENCE</scope>
    <source>
        <strain evidence="1">AT1</strain>
    </source>
</reference>
<comment type="caution">
    <text evidence="1">The sequence shown here is derived from an EMBL/GenBank/DDBJ whole genome shotgun (WGS) entry which is preliminary data.</text>
</comment>
<dbReference type="EMBL" id="CM046389">
    <property type="protein sequence ID" value="KAI8566520.1"/>
    <property type="molecule type" value="Genomic_DNA"/>
</dbReference>
<organism evidence="1 2">
    <name type="scientific">Rhododendron molle</name>
    <name type="common">Chinese azalea</name>
    <name type="synonym">Azalea mollis</name>
    <dbReference type="NCBI Taxonomy" id="49168"/>
    <lineage>
        <taxon>Eukaryota</taxon>
        <taxon>Viridiplantae</taxon>
        <taxon>Streptophyta</taxon>
        <taxon>Embryophyta</taxon>
        <taxon>Tracheophyta</taxon>
        <taxon>Spermatophyta</taxon>
        <taxon>Magnoliopsida</taxon>
        <taxon>eudicotyledons</taxon>
        <taxon>Gunneridae</taxon>
        <taxon>Pentapetalae</taxon>
        <taxon>asterids</taxon>
        <taxon>Ericales</taxon>
        <taxon>Ericaceae</taxon>
        <taxon>Ericoideae</taxon>
        <taxon>Rhodoreae</taxon>
        <taxon>Rhododendron</taxon>
    </lineage>
</organism>
<keyword evidence="2" id="KW-1185">Reference proteome</keyword>
<dbReference type="Proteomes" id="UP001062846">
    <property type="component" value="Chromosome 2"/>
</dbReference>
<evidence type="ECO:0000313" key="1">
    <source>
        <dbReference type="EMBL" id="KAI8566520.1"/>
    </source>
</evidence>